<evidence type="ECO:0000313" key="2">
    <source>
        <dbReference type="EMBL" id="CVK16844.1"/>
    </source>
</evidence>
<dbReference type="Pfam" id="PF04536">
    <property type="entry name" value="TPM_phosphatase"/>
    <property type="match status" value="1"/>
</dbReference>
<protein>
    <submittedName>
        <fullName evidence="2">TLP18.3, Psb32 and MOLO-1 founding protein of phosphatase</fullName>
    </submittedName>
</protein>
<accession>A0A0X3AR80</accession>
<dbReference type="PANTHER" id="PTHR30373:SF8">
    <property type="entry name" value="BLL7265 PROTEIN"/>
    <property type="match status" value="1"/>
</dbReference>
<gene>
    <name evidence="2" type="ORF">Ga0061079_11136</name>
</gene>
<dbReference type="RefSeq" id="WP_055426030.1">
    <property type="nucleotide sequence ID" value="NZ_FCOR01000011.1"/>
</dbReference>
<name>A0A0X3AR80_9FLAO</name>
<dbReference type="PANTHER" id="PTHR30373">
    <property type="entry name" value="UPF0603 PROTEIN YGCG"/>
    <property type="match status" value="1"/>
</dbReference>
<dbReference type="OrthoDB" id="9786161at2"/>
<evidence type="ECO:0000259" key="1">
    <source>
        <dbReference type="Pfam" id="PF04536"/>
    </source>
</evidence>
<feature type="domain" description="TPM" evidence="1">
    <location>
        <begin position="2"/>
        <end position="115"/>
    </location>
</feature>
<dbReference type="InterPro" id="IPR007621">
    <property type="entry name" value="TPM_dom"/>
</dbReference>
<keyword evidence="3" id="KW-1185">Reference proteome</keyword>
<evidence type="ECO:0000313" key="3">
    <source>
        <dbReference type="Proteomes" id="UP000182761"/>
    </source>
</evidence>
<sequence length="140" mass="16135">MLFTPQDEEYIIEAIRQAEAMSTGEIRVHLDQNLKGDALATAQSIFTKLGMEKTKDRNGVLFYVSENKKKIAIIGDINIHKYVYQNFWDELLKEITLSFKDEKYKEGLINAILKTGTKLKKFFPTDGKNIENELSNEISR</sequence>
<organism evidence="2 3">
    <name type="scientific">Apibacter mensalis</name>
    <dbReference type="NCBI Taxonomy" id="1586267"/>
    <lineage>
        <taxon>Bacteria</taxon>
        <taxon>Pseudomonadati</taxon>
        <taxon>Bacteroidota</taxon>
        <taxon>Flavobacteriia</taxon>
        <taxon>Flavobacteriales</taxon>
        <taxon>Weeksellaceae</taxon>
        <taxon>Apibacter</taxon>
    </lineage>
</organism>
<dbReference type="Gene3D" id="3.10.310.50">
    <property type="match status" value="1"/>
</dbReference>
<dbReference type="STRING" id="1586267.GCA_001418685_01709"/>
<dbReference type="Proteomes" id="UP000182761">
    <property type="component" value="Unassembled WGS sequence"/>
</dbReference>
<reference evidence="2 3" key="1">
    <citation type="submission" date="2016-01" db="EMBL/GenBank/DDBJ databases">
        <authorList>
            <person name="McClelland M."/>
            <person name="Jain A."/>
            <person name="Saraogi P."/>
            <person name="Mendelson R."/>
            <person name="Westerman R."/>
            <person name="SanMiguel P."/>
            <person name="Csonka L."/>
        </authorList>
    </citation>
    <scope>NUCLEOTIDE SEQUENCE [LARGE SCALE GENOMIC DNA]</scope>
    <source>
        <strain evidence="2 3">R-53146</strain>
    </source>
</reference>
<dbReference type="AlphaFoldDB" id="A0A0X3AR80"/>
<dbReference type="EMBL" id="FCOR01000011">
    <property type="protein sequence ID" value="CVK16844.1"/>
    <property type="molecule type" value="Genomic_DNA"/>
</dbReference>
<proteinExistence type="predicted"/>